<evidence type="ECO:0000259" key="5">
    <source>
        <dbReference type="PROSITE" id="PS50157"/>
    </source>
</evidence>
<gene>
    <name evidence="6" type="ORF">SteCoe_11434</name>
</gene>
<dbReference type="GO" id="GO:0008270">
    <property type="term" value="F:zinc ion binding"/>
    <property type="evidence" value="ECO:0007669"/>
    <property type="project" value="UniProtKB-KW"/>
</dbReference>
<dbReference type="InterPro" id="IPR013087">
    <property type="entry name" value="Znf_C2H2_type"/>
</dbReference>
<dbReference type="Proteomes" id="UP000187209">
    <property type="component" value="Unassembled WGS sequence"/>
</dbReference>
<name>A0A1R2CD78_9CILI</name>
<dbReference type="Gene3D" id="3.30.160.60">
    <property type="entry name" value="Classic Zinc Finger"/>
    <property type="match status" value="3"/>
</dbReference>
<feature type="domain" description="C2H2-type" evidence="5">
    <location>
        <begin position="43"/>
        <end position="70"/>
    </location>
</feature>
<keyword evidence="7" id="KW-1185">Reference proteome</keyword>
<dbReference type="Pfam" id="PF00096">
    <property type="entry name" value="zf-C2H2"/>
    <property type="match status" value="3"/>
</dbReference>
<dbReference type="PROSITE" id="PS50157">
    <property type="entry name" value="ZINC_FINGER_C2H2_2"/>
    <property type="match status" value="3"/>
</dbReference>
<organism evidence="6 7">
    <name type="scientific">Stentor coeruleus</name>
    <dbReference type="NCBI Taxonomy" id="5963"/>
    <lineage>
        <taxon>Eukaryota</taxon>
        <taxon>Sar</taxon>
        <taxon>Alveolata</taxon>
        <taxon>Ciliophora</taxon>
        <taxon>Postciliodesmatophora</taxon>
        <taxon>Heterotrichea</taxon>
        <taxon>Heterotrichida</taxon>
        <taxon>Stentoridae</taxon>
        <taxon>Stentor</taxon>
    </lineage>
</organism>
<dbReference type="GO" id="GO:0000978">
    <property type="term" value="F:RNA polymerase II cis-regulatory region sequence-specific DNA binding"/>
    <property type="evidence" value="ECO:0007669"/>
    <property type="project" value="TreeGrafter"/>
</dbReference>
<sequence>MKVITEYKVSLYCCMMNDCTKTYSTKFNLKRHVEITHLKQKKHKCEHCNRFFVSQQNLKEHTFTHTGARPYQCTVCGEFFRQISQLSLHRRNHDMQEKPKGYCIDAEDLASKPMSLTELVIQRIMDYPFV</sequence>
<dbReference type="PROSITE" id="PS00028">
    <property type="entry name" value="ZINC_FINGER_C2H2_1"/>
    <property type="match status" value="3"/>
</dbReference>
<reference evidence="6 7" key="1">
    <citation type="submission" date="2016-11" db="EMBL/GenBank/DDBJ databases">
        <title>The macronuclear genome of Stentor coeruleus: a giant cell with tiny introns.</title>
        <authorList>
            <person name="Slabodnick M."/>
            <person name="Ruby J.G."/>
            <person name="Reiff S.B."/>
            <person name="Swart E.C."/>
            <person name="Gosai S."/>
            <person name="Prabakaran S."/>
            <person name="Witkowska E."/>
            <person name="Larue G.E."/>
            <person name="Fisher S."/>
            <person name="Freeman R.M."/>
            <person name="Gunawardena J."/>
            <person name="Chu W."/>
            <person name="Stover N.A."/>
            <person name="Gregory B.D."/>
            <person name="Nowacki M."/>
            <person name="Derisi J."/>
            <person name="Roy S.W."/>
            <person name="Marshall W.F."/>
            <person name="Sood P."/>
        </authorList>
    </citation>
    <scope>NUCLEOTIDE SEQUENCE [LARGE SCALE GENOMIC DNA]</scope>
    <source>
        <strain evidence="6">WM001</strain>
    </source>
</reference>
<dbReference type="OrthoDB" id="8630045at2759"/>
<keyword evidence="1" id="KW-0479">Metal-binding</keyword>
<evidence type="ECO:0000256" key="2">
    <source>
        <dbReference type="ARBA" id="ARBA00022771"/>
    </source>
</evidence>
<evidence type="ECO:0000256" key="1">
    <source>
        <dbReference type="ARBA" id="ARBA00022723"/>
    </source>
</evidence>
<keyword evidence="2 4" id="KW-0863">Zinc-finger</keyword>
<dbReference type="GO" id="GO:0000981">
    <property type="term" value="F:DNA-binding transcription factor activity, RNA polymerase II-specific"/>
    <property type="evidence" value="ECO:0007669"/>
    <property type="project" value="TreeGrafter"/>
</dbReference>
<dbReference type="PANTHER" id="PTHR23235:SF176">
    <property type="entry name" value="C2H2-TYPE DOMAIN-CONTAINING PROTEIN"/>
    <property type="match status" value="1"/>
</dbReference>
<evidence type="ECO:0000256" key="4">
    <source>
        <dbReference type="PROSITE-ProRule" id="PRU00042"/>
    </source>
</evidence>
<feature type="domain" description="C2H2-type" evidence="5">
    <location>
        <begin position="71"/>
        <end position="98"/>
    </location>
</feature>
<dbReference type="SUPFAM" id="SSF57667">
    <property type="entry name" value="beta-beta-alpha zinc fingers"/>
    <property type="match status" value="2"/>
</dbReference>
<dbReference type="SMART" id="SM00355">
    <property type="entry name" value="ZnF_C2H2"/>
    <property type="match status" value="3"/>
</dbReference>
<proteinExistence type="predicted"/>
<dbReference type="EMBL" id="MPUH01000190">
    <property type="protein sequence ID" value="OMJ86961.1"/>
    <property type="molecule type" value="Genomic_DNA"/>
</dbReference>
<comment type="caution">
    <text evidence="6">The sequence shown here is derived from an EMBL/GenBank/DDBJ whole genome shotgun (WGS) entry which is preliminary data.</text>
</comment>
<evidence type="ECO:0000313" key="7">
    <source>
        <dbReference type="Proteomes" id="UP000187209"/>
    </source>
</evidence>
<accession>A0A1R2CD78</accession>
<dbReference type="InterPro" id="IPR036236">
    <property type="entry name" value="Znf_C2H2_sf"/>
</dbReference>
<dbReference type="FunFam" id="3.30.160.60:FF:002343">
    <property type="entry name" value="Zinc finger protein 33A"/>
    <property type="match status" value="1"/>
</dbReference>
<feature type="domain" description="C2H2-type" evidence="5">
    <location>
        <begin position="12"/>
        <end position="42"/>
    </location>
</feature>
<protein>
    <recommendedName>
        <fullName evidence="5">C2H2-type domain-containing protein</fullName>
    </recommendedName>
</protein>
<dbReference type="PANTHER" id="PTHR23235">
    <property type="entry name" value="KRUEPPEL-LIKE TRANSCRIPTION FACTOR"/>
    <property type="match status" value="1"/>
</dbReference>
<keyword evidence="3" id="KW-0862">Zinc</keyword>
<evidence type="ECO:0000256" key="3">
    <source>
        <dbReference type="ARBA" id="ARBA00022833"/>
    </source>
</evidence>
<evidence type="ECO:0000313" key="6">
    <source>
        <dbReference type="EMBL" id="OMJ86961.1"/>
    </source>
</evidence>
<dbReference type="AlphaFoldDB" id="A0A1R2CD78"/>